<organism evidence="6 7">
    <name type="scientific">Hydra vulgaris</name>
    <name type="common">Hydra</name>
    <name type="synonym">Hydra attenuata</name>
    <dbReference type="NCBI Taxonomy" id="6087"/>
    <lineage>
        <taxon>Eukaryota</taxon>
        <taxon>Metazoa</taxon>
        <taxon>Cnidaria</taxon>
        <taxon>Hydrozoa</taxon>
        <taxon>Hydroidolina</taxon>
        <taxon>Anthoathecata</taxon>
        <taxon>Aplanulata</taxon>
        <taxon>Hydridae</taxon>
        <taxon>Hydra</taxon>
    </lineage>
</organism>
<evidence type="ECO:0000256" key="4">
    <source>
        <dbReference type="ARBA" id="ARBA00022737"/>
    </source>
</evidence>
<dbReference type="InterPro" id="IPR015943">
    <property type="entry name" value="WD40/YVTN_repeat-like_dom_sf"/>
</dbReference>
<sequence>MKNLSVLKMDTNVPTYIMPLFFTTKTQEIFQCKADKDLTEDSPYKIIEKEKILQDFKNRAAISDFHPARKIIENYPSDTLLIIYDPMFKYGQNFCLVTDEKQKQLLLEPEAKIDVVEAKSSEEIFLSSEEILRERSPKPWKSFGSEQEVEDEIINTSREKVKFILKRERRCFGGPTNFSDYDANKYVECLPFECESFIKMNELDKAVQDLYTMKEVGCQTNRLLPRNACTQYEPRFYTEEQIHDVMKSKHFLEFFSEIVPRLEQALKENLTIDIFNNDFSVIGHEDSMFLSKSEINLKEYQSFTDLQFSKNKSISEVQWHPTIKGLIAVSCIEHMTFYDRVDNSTSLLMEPSLILIWSFGDPIHPLLLLESPTNVLCFKFNPTNPNIIAAGCINGQIVMWDITEHSDRLQNHMSHSKGVPIKEKSKQPVMFNIKTPESAPIVQCYVVSSIEKSHRTAVTDIQWIPDHIEIGANGIVYENTSGLCTQLLSCSSDGTVLFWDVSTSKSYSDIPKKKNQLESYSFQHLVSSWKPLLRVSVHKLKGNGEYSTVRCLISEQHQPKKKIMETPVQMILREPDPFEQSFKKKFEGNQLDSVDTKFLVATEDGEIVYQDWVPTKSLDTGKTISSPPTYCLDAHDGKISTLQWSPFVKNIILTVGGWSFALWKKDLTFGPIFQSFAHQCQLSSGHWSPTRPGVFFIGRVDGSIDIWDFLDKSHEPFLSQNVTSAPITAVFPFQISKKQQLLAVGDELGTLHVLEVPWNLRNATVNEVGIIEAYFEREASRVILANERHTLTTNKAEEPLLNVVPIIEETSINNAEKLYLEYLELEKRILTELNISITVT</sequence>
<gene>
    <name evidence="7" type="primary">LOC101234436</name>
</gene>
<comment type="subcellular location">
    <subcellularLocation>
        <location evidence="1">Cytoplasm</location>
    </subcellularLocation>
</comment>
<dbReference type="Gene3D" id="2.130.10.10">
    <property type="entry name" value="YVTN repeat-like/Quinoprotein amine dehydrogenase"/>
    <property type="match status" value="2"/>
</dbReference>
<evidence type="ECO:0000313" key="6">
    <source>
        <dbReference type="Proteomes" id="UP001652625"/>
    </source>
</evidence>
<evidence type="ECO:0000313" key="7">
    <source>
        <dbReference type="RefSeq" id="XP_065657574.1"/>
    </source>
</evidence>
<evidence type="ECO:0000256" key="5">
    <source>
        <dbReference type="PROSITE-ProRule" id="PRU00221"/>
    </source>
</evidence>
<dbReference type="PANTHER" id="PTHR12442:SF5">
    <property type="entry name" value="DYNEIN AXONEMAL INTERMEDIATE CHAIN 3"/>
    <property type="match status" value="1"/>
</dbReference>
<dbReference type="SMART" id="SM00320">
    <property type="entry name" value="WD40"/>
    <property type="match status" value="4"/>
</dbReference>
<dbReference type="PROSITE" id="PS50082">
    <property type="entry name" value="WD_REPEATS_2"/>
    <property type="match status" value="1"/>
</dbReference>
<dbReference type="InterPro" id="IPR050687">
    <property type="entry name" value="Dynein_IC"/>
</dbReference>
<keyword evidence="4" id="KW-0677">Repeat</keyword>
<dbReference type="Pfam" id="PF00400">
    <property type="entry name" value="WD40"/>
    <property type="match status" value="2"/>
</dbReference>
<dbReference type="InterPro" id="IPR036322">
    <property type="entry name" value="WD40_repeat_dom_sf"/>
</dbReference>
<dbReference type="RefSeq" id="XP_065657574.1">
    <property type="nucleotide sequence ID" value="XM_065801502.1"/>
</dbReference>
<dbReference type="SUPFAM" id="SSF50978">
    <property type="entry name" value="WD40 repeat-like"/>
    <property type="match status" value="1"/>
</dbReference>
<dbReference type="InterPro" id="IPR001680">
    <property type="entry name" value="WD40_rpt"/>
</dbReference>
<dbReference type="PANTHER" id="PTHR12442">
    <property type="entry name" value="DYNEIN INTERMEDIATE CHAIN"/>
    <property type="match status" value="1"/>
</dbReference>
<proteinExistence type="predicted"/>
<reference evidence="7" key="1">
    <citation type="submission" date="2025-08" db="UniProtKB">
        <authorList>
            <consortium name="RefSeq"/>
        </authorList>
    </citation>
    <scope>IDENTIFICATION</scope>
</reference>
<keyword evidence="2" id="KW-0963">Cytoplasm</keyword>
<protein>
    <submittedName>
        <fullName evidence="7">Dynein axonemal intermediate chain 3 isoform X2</fullName>
    </submittedName>
</protein>
<keyword evidence="3 5" id="KW-0853">WD repeat</keyword>
<dbReference type="GeneID" id="101234436"/>
<evidence type="ECO:0000256" key="1">
    <source>
        <dbReference type="ARBA" id="ARBA00004496"/>
    </source>
</evidence>
<dbReference type="Proteomes" id="UP001652625">
    <property type="component" value="Chromosome 07"/>
</dbReference>
<accession>A0ABM4C7J0</accession>
<evidence type="ECO:0000256" key="2">
    <source>
        <dbReference type="ARBA" id="ARBA00022490"/>
    </source>
</evidence>
<feature type="repeat" description="WD" evidence="5">
    <location>
        <begin position="487"/>
        <end position="509"/>
    </location>
</feature>
<name>A0ABM4C7J0_HYDVU</name>
<keyword evidence="6" id="KW-1185">Reference proteome</keyword>
<evidence type="ECO:0000256" key="3">
    <source>
        <dbReference type="ARBA" id="ARBA00022574"/>
    </source>
</evidence>